<reference evidence="2" key="1">
    <citation type="journal article" date="2020" name="mSystems">
        <title>Genome- and Community-Level Interaction Insights into Carbon Utilization and Element Cycling Functions of Hydrothermarchaeota in Hydrothermal Sediment.</title>
        <authorList>
            <person name="Zhou Z."/>
            <person name="Liu Y."/>
            <person name="Xu W."/>
            <person name="Pan J."/>
            <person name="Luo Z.H."/>
            <person name="Li M."/>
        </authorList>
    </citation>
    <scope>NUCLEOTIDE SEQUENCE [LARGE SCALE GENOMIC DNA]</scope>
    <source>
        <strain evidence="2">SpSt-222</strain>
    </source>
</reference>
<evidence type="ECO:0000313" key="2">
    <source>
        <dbReference type="EMBL" id="HEF65059.1"/>
    </source>
</evidence>
<gene>
    <name evidence="2" type="ORF">ENP47_05625</name>
</gene>
<sequence>MALTLWFFVAGLLRSRTPAEARLVDLIFFWFFLWVIVATTGVLMLPIWLLLRRRPAQSVQWTHARCLAVRDQNTALELLRHEWERLGVSFRTVGSAMIAVWPLIERKEKGDRLLLEGALAVVPGCSEVAGLSCVALRSVTQRSRLAAFFWHRQVERFFKAVAELCGADEMASSRTPLTKEVEEALAEAATSAAWFERGLDRATLLRLIAVAAVATILSTILAFQLTTESGAVAGVLGLLGGLYAFAVMAIGWWTNVRESVREAFRSGGPVSPSWGEGWRSLRLLALLAVMCALVWVVGLTLFLEHARRIESDLALRALTALVLLSVLAGLVIGAGYGLSQGRKAAR</sequence>
<comment type="caution">
    <text evidence="2">The sequence shown here is derived from an EMBL/GenBank/DDBJ whole genome shotgun (WGS) entry which is preliminary data.</text>
</comment>
<keyword evidence="1" id="KW-0812">Transmembrane</keyword>
<feature type="transmembrane region" description="Helical" evidence="1">
    <location>
        <begin position="31"/>
        <end position="51"/>
    </location>
</feature>
<keyword evidence="1" id="KW-0472">Membrane</keyword>
<feature type="transmembrane region" description="Helical" evidence="1">
    <location>
        <begin position="231"/>
        <end position="253"/>
    </location>
</feature>
<feature type="transmembrane region" description="Helical" evidence="1">
    <location>
        <begin position="283"/>
        <end position="303"/>
    </location>
</feature>
<dbReference type="EMBL" id="DSJL01000010">
    <property type="protein sequence ID" value="HEF65059.1"/>
    <property type="molecule type" value="Genomic_DNA"/>
</dbReference>
<keyword evidence="1" id="KW-1133">Transmembrane helix</keyword>
<dbReference type="AlphaFoldDB" id="A0A7C2B612"/>
<name>A0A7C2B612_THERO</name>
<accession>A0A7C2B612</accession>
<organism evidence="2">
    <name type="scientific">Thermomicrobium roseum</name>
    <dbReference type="NCBI Taxonomy" id="500"/>
    <lineage>
        <taxon>Bacteria</taxon>
        <taxon>Pseudomonadati</taxon>
        <taxon>Thermomicrobiota</taxon>
        <taxon>Thermomicrobia</taxon>
        <taxon>Thermomicrobiales</taxon>
        <taxon>Thermomicrobiaceae</taxon>
        <taxon>Thermomicrobium</taxon>
    </lineage>
</organism>
<proteinExistence type="predicted"/>
<feature type="transmembrane region" description="Helical" evidence="1">
    <location>
        <begin position="204"/>
        <end position="225"/>
    </location>
</feature>
<feature type="transmembrane region" description="Helical" evidence="1">
    <location>
        <begin position="315"/>
        <end position="338"/>
    </location>
</feature>
<protein>
    <submittedName>
        <fullName evidence="2">Uncharacterized protein</fullName>
    </submittedName>
</protein>
<evidence type="ECO:0000256" key="1">
    <source>
        <dbReference type="SAM" id="Phobius"/>
    </source>
</evidence>